<name>A0A1X1RJ52_MYCFA</name>
<dbReference type="RefSeq" id="WP_085093276.1">
    <property type="nucleotide sequence ID" value="NZ_AP022603.1"/>
</dbReference>
<gene>
    <name evidence="1" type="ORF">AWC04_03845</name>
</gene>
<sequence>MTRTVFAVDVTATMLSLSLLTETSDGSPAVPIKKLLPVPPAGDLAHTPRKTWDRALRAVDAAAETILPGGIPTLVMMARQQWADLGRDQSAGRRLEIHALLADRLHAAAVPVAEFPYPTVLQWLHDGQTSRRVGTTRARPSVMDDIAREVERVWGVKQPTYVSKDTEREISYPFRRQVIALAAVGGMAVGIPTAIDVTAKRLELLSGITVKPSGKEEPNASIQWPTERTPPPDVTKWAMLHEHPENLEPLDLEGEAERAARREKRRAVREYKASLVGASA</sequence>
<dbReference type="AlphaFoldDB" id="A0A1X1RJ52"/>
<evidence type="ECO:0000313" key="2">
    <source>
        <dbReference type="Proteomes" id="UP000193484"/>
    </source>
</evidence>
<protein>
    <submittedName>
        <fullName evidence="1">Uncharacterized protein</fullName>
    </submittedName>
</protein>
<comment type="caution">
    <text evidence="1">The sequence shown here is derived from an EMBL/GenBank/DDBJ whole genome shotgun (WGS) entry which is preliminary data.</text>
</comment>
<dbReference type="STRING" id="1793.AWC04_03845"/>
<accession>A0A1X1RJ52</accession>
<evidence type="ECO:0000313" key="1">
    <source>
        <dbReference type="EMBL" id="ORV07555.1"/>
    </source>
</evidence>
<keyword evidence="2" id="KW-1185">Reference proteome</keyword>
<dbReference type="OrthoDB" id="4644130at2"/>
<proteinExistence type="predicted"/>
<dbReference type="Proteomes" id="UP000193484">
    <property type="component" value="Unassembled WGS sequence"/>
</dbReference>
<organism evidence="1 2">
    <name type="scientific">Mycolicibacterium fallax</name>
    <name type="common">Mycobacterium fallax</name>
    <dbReference type="NCBI Taxonomy" id="1793"/>
    <lineage>
        <taxon>Bacteria</taxon>
        <taxon>Bacillati</taxon>
        <taxon>Actinomycetota</taxon>
        <taxon>Actinomycetes</taxon>
        <taxon>Mycobacteriales</taxon>
        <taxon>Mycobacteriaceae</taxon>
        <taxon>Mycolicibacterium</taxon>
    </lineage>
</organism>
<reference evidence="1 2" key="1">
    <citation type="submission" date="2016-01" db="EMBL/GenBank/DDBJ databases">
        <title>The new phylogeny of the genus Mycobacterium.</title>
        <authorList>
            <person name="Tarcisio F."/>
            <person name="Conor M."/>
            <person name="Antonella G."/>
            <person name="Elisabetta G."/>
            <person name="Giulia F.S."/>
            <person name="Sara T."/>
            <person name="Anna F."/>
            <person name="Clotilde B."/>
            <person name="Roberto B."/>
            <person name="Veronica D.S."/>
            <person name="Fabio R."/>
            <person name="Monica P."/>
            <person name="Olivier J."/>
            <person name="Enrico T."/>
            <person name="Nicola S."/>
        </authorList>
    </citation>
    <scope>NUCLEOTIDE SEQUENCE [LARGE SCALE GENOMIC DNA]</scope>
    <source>
        <strain evidence="1 2">DSM 44179</strain>
    </source>
</reference>
<dbReference type="EMBL" id="LQOJ01000019">
    <property type="protein sequence ID" value="ORV07555.1"/>
    <property type="molecule type" value="Genomic_DNA"/>
</dbReference>